<sequence length="5244" mass="601057">MDSTQQNVCNTCRKLATTERCVERNYAKPCYECWTRPPETNLCGLQKLEAVKKEDPICGTKVCRIFGKHDADSYPPKLCELKPERKRTANYKSVGELIGLVKSKENFNGDVDKFDMAQIRFATNLIAFARLHLNPEASWNSTIIEEVLKNGLALYSASQKYHFKNVSPRGIYSSQEEKVLREFEIAGYKFQIELMNIPLQTLLYAIKKDDAGDARNFLRVKNIESTLKSILHKSNHYLLRVDEFYLMIWLNDGIYFIFDVCGRRTTDFNTDEEEGVPMLMSLKALDNVNHLILNLSSLNKEQQCTIRELQVVRVITPYGEIRHREYGRRLPDYEIVNNDYAFVKGKLHLSLNPAELLRNRSALPAGVAALVVSKVNHPATWSTKTVDNIICFGVNFCQRYWSKCANTDPTDVDEFPNQFNIGQFRVDIELLPKKYTGFWRCVPNYKSSELAETIQRAFAEGDTKLLLQINHQTYTIWRQKGYIYLFDPFRHRILGLYIQPYNIKHMGKYATVKMFSSFGIFMNVLNSLLLDSNRSSTFLLHAMKVLHLQGKNKADGPPASFEECAMGDDGEVLSLNEVVCFEETYKMCEKLRELSDYEEEVSEKEELELNSSSSELETMEEVEGTDKISFENVEAEEEDRIREVESTVVKISSSVRLIPGKEKIPRRELSGLSGHELEQPTQKEAAMQEIKKRGDVKEISNYEEEKDENMGDKELKVNLKDEEIKDNKMQNQKETDGEGFLKIAMERDERERYERETYDLNCESLRTRREEREKFFDDAERFCLAPHAHQYPGLRCRPVDMAVVGSESGSYDSLCKLICAGFDKADRILVVTPWRNFILFRCLANNIKHYFLYNGCTSNVNRFRYLNLNMGTAGLACFREIGDMIKEKLQTLKKQEALFGPKPCTHVSDKCDKAERGKSNNRSSLGDPIGLVKSKINLTKNYGEEDVAPARFATYLVAFARFHLNPETTWNSKIIEEVVQNGLMLYAASQKSDKQPASSHEIYAPHEQNILREFVLLGCKFQIELVKTTSSIPSPSTEKSNQTAVCQFADMLYLKNMKAVLSSLLRERTFYLLQINQLYIMIWINCGVFFIFDICGRDVTDFNLVEKDGVAVLLSLKSLSNVLHLISHLSGLNKEDLCTIRELKIAKLITPSGYIRQRDCSEKPPEYNIINDDSAYVAATLHLSLKPAELLRNRSALPACVTALVVSKINHPATWNTKTVDNIICNGVNFCQTYWLKYVNSDPIDINEFPAQFNIGQYRAYIELFPKRYVGTWRWVPSYKFADLTLNIEKEFVCGETKLLLQINYQMYAIWKQNGFIYMFDPFRHRIPALSNKQDSIENVEKYATVRMFRSFDVFIKELNSSLMDSNKCSPFILHVVKITRLEAKTKPYDGSTSLLQKSLSDPDGEVFSLNEAICFEETNAACEMLHEISDFEDEELHSNVEELELRSTSSELEILEEEMAFEDMEDIEEDDVHKYEEEVKVTKKRHYVTKKKRSGEEGLETQRLENERLSSTNGINEAADESEEFLKATNRLRLRSGANRFSDSTRRLTGGKLRNSQSNLQEERSFGLENEKNTEESNEPRDENAQLSENIKRLHSTPNTENSVDCPKMLSEGHLAISQSVPIEGRSIELVTQNLLELEKSLQVHRNTRSKDGKEFSLLQQLEDEKLHDTRQYNNEANAAHEVFFKDAKHLRSDHTKRSADMESKLMPLKPKKGSLRESGTKKDKTCDGEKYVSRFQRWKVDRLKKPNRAKKAGYVSEEFCKQTQPSHPLSKAGCYRFVRSKRTRMESEKMQSDRKEERYFRPESKRLLDIEQTKKEKLPPDNNTKNREKGSCLERWELERLRNIIRSETADNESQVFYKNPKTFHPTPNASSHPCLKSKSAVIDSSTTKSSPRKGILRLSDSQQLFEIEKARQKKLNVDKQKRNGEKTSRFERWEVERLKNACRINETLDEGENVSKGTQLVLGMPEDTINKPIDKANARNVRTFTLESQKLFAIEKAKQVDLYGYKQRTKEDEEFASFQRHENERRKDTAKAYKEYDKGEEIFKYTIRFCSAPSANSHPGYASKPAEMAVVGSQSSTYDSLLKLICSGFKTADRILLMTRWKNFILFRCSANKIENYFLYDGSIRNINHFRHLDLSMGTAGFLCFREIGDVIAYIVREQRSQRLRHLTNFCPELLTTTEPCKTCYNPQWCCQCVKREPDVCEVRKLEPLNKEESICSPRLCAIFGKHDEDPYEKPCILKPKGQKYGNYNSLGDVVGLVTANFLLKTDGIGFDIAQLRYVTCLVAFGAFHIYPETVLNSTIFEEIMKKGLMLYSASQKENYQLMSPPDVYSPQEQGVLRDFEFNGFTFHIELVNIPLNALKHIIKRSDGGDMRGMLLVKNIKSALESVVRENIYYLLCVNEFYLMIWLNDGVYFVFDVCGRRTTDFNSDEEEGVPMFIGLKTLDNVNHLILNLSGLNEVDPCTVREMKVIKLVSPSGNVIQRSYSRTPPEYEVINNDYAYVTAKLHLSLNPAALLRNRSALPAGITALVVSKINHPATWTTGIVDNIICFGVNFCQTYWHKCTSTDPVDVDEFPNQFNIGQFRVHTEIFAKKYTGFWRCIPNYKFSELTEAIQRAFDSGDTKLLLQINYQIYAIWKQNEFIYLFDPFRHRVVGLYVQPYSKKHMGKFATVKMFRSFDVFAMILNSVLLDSNVSSPFFLHAVKIAHIQVKNKADGTPAPYEESPMGSDGEVLSLNEVVCFEETDEMCRKLGEISDFEEESSEVEELELRSTSSEVMEEEEGNAEISMEGVEEGDDEKMQAVESTMIHISSSTRLIPGKQSLHKIRPPSLSEPEIEKPTEGDESLKDKNRKYGAKIDETSKDKGIIYGELKGGEGLKDKGLKDVGKRLERGKAAIAAGRSACEKLFTDRRRFCLGPNASHCPGLVSKPVDMAVVRSETGGYNSLCKLICAGFRVADRILVVTPWKNFVLFRCVTNNMYHYFLHNGCTCNLNRFRYLNLEMGTAGLACFREIDDVIKFMRLERNRCVPKRLEAHDAYDICLGAAKPCVVHNDGKQLCRCWIPPKRTILSHGEKLEPLNKKESYCSPKICAIFGKHDEDPYEKPCELKPKRHKNENYNSLGEPIGLVASTINVDRGGYNVGQVRFATYLIAFARFHINPETTWTSTIIDEVLNRGLMLYSASQNQLSAPRSSRKTDASHSITSGRSSRKTYAPQEKNVSREFELMGCKFHIELLKRPLPPDRPGEGGDGQDPDFLLLENLNSLLKSTMRKHTYYLLCIEKFYIMLWLSRGAYFIFDVCGRKLDDFKSNDKDCVAMLMCLRTLDNVNHLILNLSGLSKNSPCTLRELKIVKLITPSGNIIQRDYGRRQREYEIINDDYAYVKGNLHLSLNPAALLRNRSALSAGVTALLVSKIDHPAAWNSKVIDKIICFGFNFCQAHWLKCASSDPIDVGEFPTQFNIGQFRAHVELFPKKYTGFWYCVPDFISTELAQSIKRAFEEGHKKLLLQINYQIYAIWKQKGFIFLFDPFRHRIVGLSDQPDNIGKYSTVKMFRSFDVFMLVLNSTLMDSNRSSPFSLHAMKVRHIQLKNKADGTPALFEEPILGSDGEVISLNEAVCFEEAEDICQKMLGEISDYEEEGSELEELELKTSSSVLEAMEEEEGKEKGVFEDMEGVESSSEDEAKHKKKGKGKKGSEGKGAKGKGGKGGKGGSGKGSKKKGVGRDADDKVGRGSKDDKAGRESKDEKGKRGTKDDKAGRDSKGDKGGRGTKDDKAGLLDKDDKAGVGSKEDKYKRGDQYSGDRGEEGDIRGKKLGKTIGDEQSDSEKERLAELERQRLLEIEKQRIRELELQKQSQEESEKQRQSEQERQRKGESEKIRPSEVERQRQADLEKKKGDEDKSKEKEDKDKKKKDADKAARCQRLRDERMKVSKVDDECEEFFKNVMRFCSAPNPNRYPGCTSKPVDMAVVGSESGSYDSLCKLVCAGFGKADRIFIMTPWANYVLFRCVTNELKNYFLYDGCTCNINRFRHLDLSIGTAGLLCFKEINDMIEYMRLTRKQRNRKQKWLMALVLAPQSKRWRTKQIHNRMLKYTSPAVKICRSACNYYTKLPMIESSQLCGIRAQKLHMYGEKSSETLNEQQSSCSSKHCAIFGKVDEDRYLEVPCKLKREKKRSYSSSSLGDPIGLVTSTVYFQTNGAGNDIAEVRYATYLVAFARFYVNPVTTWDTTVIDEVLKYGLMLYADSLKEDNQLASPQEVYAPHEHHILREFELMGYGFQVEVRNSFVQKSLFTDKANQNESGDGKVAGLLFLKNLKDVLKSILRENTYYLVNVNEFYFMIWLCKVGYFVFDVCGRKLDNFHSDDKEGVAMLMCLKTLNNVNHLILNLSGLHEENVFLIRELKIVKVITPTGDIVQQEYQVINEDYAFIRGTLHLSLNPNERLRNRSALSAGVIAMVVAKINHPATWHTKVVDQIISFGVKICHTFYLHSFAGCNAKEFPIYFNIGQFRVHVELFINKYTGFWRCIPNYKLTDLVQAVKQAFEEGHYKLLLQINYQVYAIWKQKEFIYLFDPFRHRIMGLTNQTSNVKNVAKHATVRMFRSFDIFMIVLNNTLQKSNSSSPFFLHAMKVHHIQLKDNGDGTLAVFEEPALSSDGEIKSLNEVICFEEAEDVCQMLTEISDFEDEDLYSDINELELETSSSALEIIKEESEEKVMFEDMEGLESSSGHEDEPAKPGSENSKRGKHDITYENMEKWQDEKQRKLKAIEAVESKQVSGEESLRGRVQPKLSLNPELETRKLAEGETKKDTRYTSWVQRLKNQSLKYKIAAIGAIVQRTQFFQNIQCFSSAPNPNRFPGFTDNPVKMEVVCSKSGKYDSLCRRIYAGFRKADRLLILTPWGNFILFSYITNHIRSYFLFDGCTCDVNRFRHLDLSMGTAGLLFFQGINDIVQYMRKCEKDNASRQRKTMVLKTENIRDDDERFQNMPCFYSVPDPNRYPGFTSVPKDMAVICSKSGQHGSLRKGINDEFQKTDRMLVLTPRGKFAIFYCKTNNIRSYFLYDGCTCNINRFRHWNLNMGTAGLLFFQDISDIVKYIRDKQKKKNKCGDIALRGQGLKHLVVNYGTEVNAGNNGSSQKQECFCSVPRPNRYQSCAGNPVDTDVVFSESGDHSSLCERIHDSFQKTNRMLVVTPWGKFALFCYIAHNIKSYFLYDACICNTHHCHVCDFTRDMTGMLHFQEISDMVKYMCIDAKTRRRAYYS</sequence>
<feature type="region of interest" description="Disordered" evidence="2">
    <location>
        <begin position="1543"/>
        <end position="1586"/>
    </location>
</feature>
<feature type="compositionally biased region" description="Basic and acidic residues" evidence="2">
    <location>
        <begin position="1562"/>
        <end position="1585"/>
    </location>
</feature>
<accession>A0A1B0BRH5</accession>
<evidence type="ECO:0000313" key="4">
    <source>
        <dbReference type="Proteomes" id="UP000092460"/>
    </source>
</evidence>
<feature type="region of interest" description="Disordered" evidence="2">
    <location>
        <begin position="2819"/>
        <end position="2851"/>
    </location>
</feature>
<evidence type="ECO:0000256" key="2">
    <source>
        <dbReference type="SAM" id="MobiDB-lite"/>
    </source>
</evidence>
<feature type="compositionally biased region" description="Basic and acidic residues" evidence="2">
    <location>
        <begin position="2834"/>
        <end position="2847"/>
    </location>
</feature>
<feature type="compositionally biased region" description="Acidic residues" evidence="2">
    <location>
        <begin position="2756"/>
        <end position="2766"/>
    </location>
</feature>
<feature type="region of interest" description="Disordered" evidence="2">
    <location>
        <begin position="4706"/>
        <end position="4735"/>
    </location>
</feature>
<feature type="compositionally biased region" description="Acidic residues" evidence="2">
    <location>
        <begin position="3664"/>
        <end position="3674"/>
    </location>
</feature>
<feature type="compositionally biased region" description="Basic and acidic residues" evidence="2">
    <location>
        <begin position="4714"/>
        <end position="4735"/>
    </location>
</feature>
<dbReference type="EMBL" id="JXJN01019107">
    <property type="status" value="NOT_ANNOTATED_CDS"/>
    <property type="molecule type" value="Genomic_DNA"/>
</dbReference>
<feature type="region of interest" description="Disordered" evidence="2">
    <location>
        <begin position="1489"/>
        <end position="1523"/>
    </location>
</feature>
<name>A0A1B0BRH5_9MUSC</name>
<dbReference type="VEuPathDB" id="VectorBase:GPPI038277"/>
<protein>
    <submittedName>
        <fullName evidence="3">Uncharacterized protein</fullName>
    </submittedName>
</protein>
<feature type="region of interest" description="Disordered" evidence="2">
    <location>
        <begin position="2756"/>
        <end position="2794"/>
    </location>
</feature>
<reference evidence="4" key="1">
    <citation type="submission" date="2015-01" db="EMBL/GenBank/DDBJ databases">
        <authorList>
            <person name="Aksoy S."/>
            <person name="Warren W."/>
            <person name="Wilson R.K."/>
        </authorList>
    </citation>
    <scope>NUCLEOTIDE SEQUENCE [LARGE SCALE GENOMIC DNA]</scope>
    <source>
        <strain evidence="4">IAEA</strain>
    </source>
</reference>
<dbReference type="STRING" id="67801.A0A1B0BRH5"/>
<feature type="region of interest" description="Disordered" evidence="2">
    <location>
        <begin position="3843"/>
        <end position="3911"/>
    </location>
</feature>
<dbReference type="EnsemblMetazoa" id="GPPI038277-RA">
    <property type="protein sequence ID" value="GPPI038277-PA"/>
    <property type="gene ID" value="GPPI038277"/>
</dbReference>
<organism evidence="3 4">
    <name type="scientific">Glossina palpalis gambiensis</name>
    <dbReference type="NCBI Taxonomy" id="67801"/>
    <lineage>
        <taxon>Eukaryota</taxon>
        <taxon>Metazoa</taxon>
        <taxon>Ecdysozoa</taxon>
        <taxon>Arthropoda</taxon>
        <taxon>Hexapoda</taxon>
        <taxon>Insecta</taxon>
        <taxon>Pterygota</taxon>
        <taxon>Neoptera</taxon>
        <taxon>Endopterygota</taxon>
        <taxon>Diptera</taxon>
        <taxon>Brachycera</taxon>
        <taxon>Muscomorpha</taxon>
        <taxon>Hippoboscoidea</taxon>
        <taxon>Glossinidae</taxon>
        <taxon>Glossina</taxon>
    </lineage>
</organism>
<reference evidence="3" key="2">
    <citation type="submission" date="2020-05" db="UniProtKB">
        <authorList>
            <consortium name="EnsemblMetazoa"/>
        </authorList>
    </citation>
    <scope>IDENTIFICATION</scope>
    <source>
        <strain evidence="3">IAEA</strain>
    </source>
</reference>
<dbReference type="PANTHER" id="PTHR40552">
    <property type="entry name" value="AT05186P-RELATED"/>
    <property type="match status" value="1"/>
</dbReference>
<proteinExistence type="predicted"/>
<evidence type="ECO:0000313" key="3">
    <source>
        <dbReference type="EnsemblMetazoa" id="GPPI038277-PA"/>
    </source>
</evidence>
<feature type="compositionally biased region" description="Basic and acidic residues" evidence="2">
    <location>
        <begin position="3715"/>
        <end position="3804"/>
    </location>
</feature>
<feature type="region of interest" description="Disordered" evidence="2">
    <location>
        <begin position="3650"/>
        <end position="3822"/>
    </location>
</feature>
<evidence type="ECO:0000256" key="1">
    <source>
        <dbReference type="SAM" id="Coils"/>
    </source>
</evidence>
<dbReference type="Proteomes" id="UP000092460">
    <property type="component" value="Unassembled WGS sequence"/>
</dbReference>
<feature type="coiled-coil region" evidence="1">
    <location>
        <begin position="1439"/>
        <end position="1466"/>
    </location>
</feature>
<keyword evidence="4" id="KW-1185">Reference proteome</keyword>
<feature type="compositionally biased region" description="Basic and acidic residues" evidence="2">
    <location>
        <begin position="1495"/>
        <end position="1509"/>
    </location>
</feature>
<keyword evidence="1" id="KW-0175">Coiled coil</keyword>
<feature type="region of interest" description="Disordered" evidence="2">
    <location>
        <begin position="3185"/>
        <end position="3213"/>
    </location>
</feature>
<dbReference type="PANTHER" id="PTHR40552:SF6">
    <property type="entry name" value="FI09606P-RELATED"/>
    <property type="match status" value="1"/>
</dbReference>
<feature type="coiled-coil region" evidence="1">
    <location>
        <begin position="3613"/>
        <end position="3640"/>
    </location>
</feature>
<dbReference type="Gene3D" id="3.90.70.120">
    <property type="match status" value="9"/>
</dbReference>
<feature type="region of interest" description="Disordered" evidence="2">
    <location>
        <begin position="604"/>
        <end position="623"/>
    </location>
</feature>